<gene>
    <name evidence="2" type="ORF">GQX73_g8166</name>
</gene>
<dbReference type="OrthoDB" id="5420387at2759"/>
<feature type="compositionally biased region" description="Low complexity" evidence="1">
    <location>
        <begin position="101"/>
        <end position="111"/>
    </location>
</feature>
<evidence type="ECO:0000313" key="3">
    <source>
        <dbReference type="Proteomes" id="UP000481858"/>
    </source>
</evidence>
<keyword evidence="3" id="KW-1185">Reference proteome</keyword>
<protein>
    <submittedName>
        <fullName evidence="2">Uncharacterized protein</fullName>
    </submittedName>
</protein>
<dbReference type="InParanoid" id="A0A7C8IK05"/>
<feature type="region of interest" description="Disordered" evidence="1">
    <location>
        <begin position="1065"/>
        <end position="1110"/>
    </location>
</feature>
<evidence type="ECO:0000256" key="1">
    <source>
        <dbReference type="SAM" id="MobiDB-lite"/>
    </source>
</evidence>
<feature type="compositionally biased region" description="Polar residues" evidence="1">
    <location>
        <begin position="193"/>
        <end position="207"/>
    </location>
</feature>
<organism evidence="2 3">
    <name type="scientific">Xylaria multiplex</name>
    <dbReference type="NCBI Taxonomy" id="323545"/>
    <lineage>
        <taxon>Eukaryota</taxon>
        <taxon>Fungi</taxon>
        <taxon>Dikarya</taxon>
        <taxon>Ascomycota</taxon>
        <taxon>Pezizomycotina</taxon>
        <taxon>Sordariomycetes</taxon>
        <taxon>Xylariomycetidae</taxon>
        <taxon>Xylariales</taxon>
        <taxon>Xylariaceae</taxon>
        <taxon>Xylaria</taxon>
    </lineage>
</organism>
<reference evidence="2 3" key="1">
    <citation type="submission" date="2019-12" db="EMBL/GenBank/DDBJ databases">
        <title>Draft genome sequence of the ascomycete Xylaria multiplex DSM 110363.</title>
        <authorList>
            <person name="Buettner E."/>
            <person name="Kellner H."/>
        </authorList>
    </citation>
    <scope>NUCLEOTIDE SEQUENCE [LARGE SCALE GENOMIC DNA]</scope>
    <source>
        <strain evidence="2 3">DSM 110363</strain>
    </source>
</reference>
<feature type="region of interest" description="Disordered" evidence="1">
    <location>
        <begin position="193"/>
        <end position="231"/>
    </location>
</feature>
<feature type="compositionally biased region" description="Low complexity" evidence="1">
    <location>
        <begin position="12"/>
        <end position="21"/>
    </location>
</feature>
<proteinExistence type="predicted"/>
<feature type="region of interest" description="Disordered" evidence="1">
    <location>
        <begin position="1"/>
        <end position="131"/>
    </location>
</feature>
<feature type="compositionally biased region" description="Polar residues" evidence="1">
    <location>
        <begin position="894"/>
        <end position="903"/>
    </location>
</feature>
<feature type="compositionally biased region" description="Polar residues" evidence="1">
    <location>
        <begin position="1069"/>
        <end position="1081"/>
    </location>
</feature>
<feature type="region of interest" description="Disordered" evidence="1">
    <location>
        <begin position="1005"/>
        <end position="1028"/>
    </location>
</feature>
<dbReference type="PANTHER" id="PTHR42345:SF2">
    <property type="entry name" value="HELICASE-LIKE PROTEIN"/>
    <property type="match status" value="1"/>
</dbReference>
<dbReference type="Proteomes" id="UP000481858">
    <property type="component" value="Unassembled WGS sequence"/>
</dbReference>
<dbReference type="AlphaFoldDB" id="A0A7C8IK05"/>
<sequence length="1168" mass="128266">MPSLTSIKRSARGFVGEVRGTTGVGGEGQDSDGSGIIGPSPNEAGEKSRQGSTKRAFLRGLITTSKAKLGSRRATEANDGGSSDDTNSSSNRSGHDGERATTGTSSLLPPTSRIPVPQSNPVRDPVRSVVPFPRNPNLANIGPNSSLNPAVSGVQNQYKTNHLAADWVYADPACWAAASPHFFILSTVSSISPLSETPQSPRSTLNSSKHKPLPSPPPPGTVDKADGRPRRPVLKLNRIMANLNETEIEKLFSGAPQFFARSHGHGSGAPHPSVAFPLNEELTIRDLADHTQIEHDAWGCVTAIPRLIQRDPLSAPSPTAKTRPHFNSRCRERPGMLSMQGLEKGTIGYQAALELSVADSLQEEQYGFHSLGSKAPVIIEQRQRLITSKDALRHLDDASIMEQLLRVEKRYHSDQSSWRTKSQELYTDLFRRVLYPPTRVIDSRDPCSLAVQIHALVKVLAAPNAWVDFSRVEWRIRLGQILWGFPLDDEVSDGSSIDDGNDAQDRSEERYWLLLQILLSCELLTRLDAITEGEDFITHILKQSDVHKFEKEANISVRWSLILARSWLENITISRSNTTSSESSMPKGWLTALTSKMNIKHEHMHGAHYTDHTQFRHNATPDHVYTIKGRYPERQVSGLLHFARKLRWPNLDVSATTVSENVATLSKGTPINTPMPTSDSRRSSYFESDRASVTKSIQLVRRRKVGAALHPSGWISKSYVSGLILPGEVLSHFLMSTLIENDNEAITRLGPTADLCGGFVYSGKSFWSTACIVGRVLAAGKGSAECMGWVSSDVIPQNIDNGWLNISVEDIRDDVTKIGKKARIWGKATVERESNVLGDADPSDVLPADFIIPHEATYPNRPPSNIRIEFGSLNLHTPASSVKTTPSIDRPLSFSESNKSSKPESYTASLAFSMSHDATDQDVHFNFSLSNDVYFLTAHPCAASSYVKYLKSPSSPTIQQIDVGGHDFNGKPSSPAHITGHPLHRFYTYTAIHLADLLSRPPSTTLEDLVKGQPSHGRSSSTSSRVSFSSKPQRVLVIDCITGFAPPRSPDMESLSRMSSISSSFALEPTNSPPVQLSTPQIERRPSTARSGASKFERIEPPLPPAPETKMQLGTRRRQFGSDLEILVRAFCAEKGWNAIISRRRRACLACAIREAGALGWRVVIRVD</sequence>
<feature type="region of interest" description="Disordered" evidence="1">
    <location>
        <begin position="311"/>
        <end position="332"/>
    </location>
</feature>
<feature type="region of interest" description="Disordered" evidence="1">
    <location>
        <begin position="880"/>
        <end position="903"/>
    </location>
</feature>
<accession>A0A7C8IK05</accession>
<comment type="caution">
    <text evidence="2">The sequence shown here is derived from an EMBL/GenBank/DDBJ whole genome shotgun (WGS) entry which is preliminary data.</text>
</comment>
<dbReference type="EMBL" id="WUBL01000116">
    <property type="protein sequence ID" value="KAF2965420.1"/>
    <property type="molecule type" value="Genomic_DNA"/>
</dbReference>
<dbReference type="PANTHER" id="PTHR42345">
    <property type="entry name" value="TPR_REGION DOMAIN-CONTAINING PROTEIN"/>
    <property type="match status" value="1"/>
</dbReference>
<feature type="compositionally biased region" description="Low complexity" evidence="1">
    <location>
        <begin position="78"/>
        <end position="92"/>
    </location>
</feature>
<feature type="compositionally biased region" description="Polar residues" evidence="1">
    <location>
        <begin position="666"/>
        <end position="678"/>
    </location>
</feature>
<feature type="compositionally biased region" description="Low complexity" evidence="1">
    <location>
        <begin position="1015"/>
        <end position="1028"/>
    </location>
</feature>
<feature type="region of interest" description="Disordered" evidence="1">
    <location>
        <begin position="666"/>
        <end position="685"/>
    </location>
</feature>
<name>A0A7C8IK05_9PEZI</name>
<evidence type="ECO:0000313" key="2">
    <source>
        <dbReference type="EMBL" id="KAF2965420.1"/>
    </source>
</evidence>